<organism evidence="18 19">
    <name type="scientific">Russula ochroleuca</name>
    <dbReference type="NCBI Taxonomy" id="152965"/>
    <lineage>
        <taxon>Eukaryota</taxon>
        <taxon>Fungi</taxon>
        <taxon>Dikarya</taxon>
        <taxon>Basidiomycota</taxon>
        <taxon>Agaricomycotina</taxon>
        <taxon>Agaricomycetes</taxon>
        <taxon>Russulales</taxon>
        <taxon>Russulaceae</taxon>
        <taxon>Russula</taxon>
    </lineage>
</organism>
<dbReference type="GO" id="GO:0042761">
    <property type="term" value="P:very long-chain fatty acid biosynthetic process"/>
    <property type="evidence" value="ECO:0007669"/>
    <property type="project" value="TreeGrafter"/>
</dbReference>
<dbReference type="EC" id="1.3.1.93" evidence="4"/>
<evidence type="ECO:0000256" key="5">
    <source>
        <dbReference type="ARBA" id="ARBA00022516"/>
    </source>
</evidence>
<evidence type="ECO:0000256" key="4">
    <source>
        <dbReference type="ARBA" id="ARBA00012530"/>
    </source>
</evidence>
<feature type="domain" description="3-oxo-5-alpha-steroid 4-dehydrogenase C-terminal" evidence="16">
    <location>
        <begin position="155"/>
        <end position="312"/>
    </location>
</feature>
<reference evidence="18" key="1">
    <citation type="submission" date="2019-10" db="EMBL/GenBank/DDBJ databases">
        <authorList>
            <consortium name="DOE Joint Genome Institute"/>
            <person name="Kuo A."/>
            <person name="Miyauchi S."/>
            <person name="Kiss E."/>
            <person name="Drula E."/>
            <person name="Kohler A."/>
            <person name="Sanchez-Garcia M."/>
            <person name="Andreopoulos B."/>
            <person name="Barry K.W."/>
            <person name="Bonito G."/>
            <person name="Buee M."/>
            <person name="Carver A."/>
            <person name="Chen C."/>
            <person name="Cichocki N."/>
            <person name="Clum A."/>
            <person name="Culley D."/>
            <person name="Crous P.W."/>
            <person name="Fauchery L."/>
            <person name="Girlanda M."/>
            <person name="Hayes R."/>
            <person name="Keri Z."/>
            <person name="LaButti K."/>
            <person name="Lipzen A."/>
            <person name="Lombard V."/>
            <person name="Magnuson J."/>
            <person name="Maillard F."/>
            <person name="Morin E."/>
            <person name="Murat C."/>
            <person name="Nolan M."/>
            <person name="Ohm R."/>
            <person name="Pangilinan J."/>
            <person name="Pereira M."/>
            <person name="Perotto S."/>
            <person name="Peter M."/>
            <person name="Riley R."/>
            <person name="Sitrit Y."/>
            <person name="Stielow B."/>
            <person name="Szollosi G."/>
            <person name="Zifcakova L."/>
            <person name="Stursova M."/>
            <person name="Spatafora J.W."/>
            <person name="Tedersoo L."/>
            <person name="Vaario L.-M."/>
            <person name="Yamada A."/>
            <person name="Yan M."/>
            <person name="Wang P."/>
            <person name="Xu J."/>
            <person name="Bruns T."/>
            <person name="Baldrian P."/>
            <person name="Vilgalys R."/>
            <person name="Henrissat B."/>
            <person name="Grigoriev I.V."/>
            <person name="Hibbett D."/>
            <person name="Nagy L.G."/>
            <person name="Martin F.M."/>
        </authorList>
    </citation>
    <scope>NUCLEOTIDE SEQUENCE</scope>
    <source>
        <strain evidence="18">Prilba</strain>
    </source>
</reference>
<evidence type="ECO:0000256" key="1">
    <source>
        <dbReference type="ARBA" id="ARBA00004477"/>
    </source>
</evidence>
<evidence type="ECO:0000256" key="10">
    <source>
        <dbReference type="ARBA" id="ARBA00022989"/>
    </source>
</evidence>
<dbReference type="OrthoDB" id="540503at2759"/>
<dbReference type="Proteomes" id="UP000759537">
    <property type="component" value="Unassembled WGS sequence"/>
</dbReference>
<reference evidence="18" key="2">
    <citation type="journal article" date="2020" name="Nat. Commun.">
        <title>Large-scale genome sequencing of mycorrhizal fungi provides insights into the early evolution of symbiotic traits.</title>
        <authorList>
            <person name="Miyauchi S."/>
            <person name="Kiss E."/>
            <person name="Kuo A."/>
            <person name="Drula E."/>
            <person name="Kohler A."/>
            <person name="Sanchez-Garcia M."/>
            <person name="Morin E."/>
            <person name="Andreopoulos B."/>
            <person name="Barry K.W."/>
            <person name="Bonito G."/>
            <person name="Buee M."/>
            <person name="Carver A."/>
            <person name="Chen C."/>
            <person name="Cichocki N."/>
            <person name="Clum A."/>
            <person name="Culley D."/>
            <person name="Crous P.W."/>
            <person name="Fauchery L."/>
            <person name="Girlanda M."/>
            <person name="Hayes R.D."/>
            <person name="Keri Z."/>
            <person name="LaButti K."/>
            <person name="Lipzen A."/>
            <person name="Lombard V."/>
            <person name="Magnuson J."/>
            <person name="Maillard F."/>
            <person name="Murat C."/>
            <person name="Nolan M."/>
            <person name="Ohm R.A."/>
            <person name="Pangilinan J."/>
            <person name="Pereira M.F."/>
            <person name="Perotto S."/>
            <person name="Peter M."/>
            <person name="Pfister S."/>
            <person name="Riley R."/>
            <person name="Sitrit Y."/>
            <person name="Stielow J.B."/>
            <person name="Szollosi G."/>
            <person name="Zifcakova L."/>
            <person name="Stursova M."/>
            <person name="Spatafora J.W."/>
            <person name="Tedersoo L."/>
            <person name="Vaario L.M."/>
            <person name="Yamada A."/>
            <person name="Yan M."/>
            <person name="Wang P."/>
            <person name="Xu J."/>
            <person name="Bruns T."/>
            <person name="Baldrian P."/>
            <person name="Vilgalys R."/>
            <person name="Dunand C."/>
            <person name="Henrissat B."/>
            <person name="Grigoriev I.V."/>
            <person name="Hibbett D."/>
            <person name="Nagy L.G."/>
            <person name="Martin F.M."/>
        </authorList>
    </citation>
    <scope>NUCLEOTIDE SEQUENCE</scope>
    <source>
        <strain evidence="18">Prilba</strain>
    </source>
</reference>
<keyword evidence="14" id="KW-0275">Fatty acid biosynthesis</keyword>
<keyword evidence="8" id="KW-0276">Fatty acid metabolism</keyword>
<comment type="similarity">
    <text evidence="3">Belongs to the steroid 5-alpha reductase family.</text>
</comment>
<evidence type="ECO:0000256" key="8">
    <source>
        <dbReference type="ARBA" id="ARBA00022832"/>
    </source>
</evidence>
<dbReference type="GO" id="GO:0005789">
    <property type="term" value="C:endoplasmic reticulum membrane"/>
    <property type="evidence" value="ECO:0007669"/>
    <property type="project" value="UniProtKB-SubCell"/>
</dbReference>
<protein>
    <recommendedName>
        <fullName evidence="4">very-long-chain enoyl-CoA reductase</fullName>
        <ecNumber evidence="4">1.3.1.93</ecNumber>
    </recommendedName>
</protein>
<comment type="caution">
    <text evidence="18">The sequence shown here is derived from an EMBL/GenBank/DDBJ whole genome shotgun (WGS) entry which is preliminary data.</text>
</comment>
<evidence type="ECO:0000256" key="13">
    <source>
        <dbReference type="ARBA" id="ARBA00023136"/>
    </source>
</evidence>
<evidence type="ECO:0000256" key="6">
    <source>
        <dbReference type="ARBA" id="ARBA00022692"/>
    </source>
</evidence>
<evidence type="ECO:0000313" key="19">
    <source>
        <dbReference type="Proteomes" id="UP000759537"/>
    </source>
</evidence>
<keyword evidence="19" id="KW-1185">Reference proteome</keyword>
<dbReference type="GO" id="GO:0102758">
    <property type="term" value="F:very-long-chain enoyl-CoA reductase activity"/>
    <property type="evidence" value="ECO:0007669"/>
    <property type="project" value="UniProtKB-EC"/>
</dbReference>
<comment type="pathway">
    <text evidence="2">Lipid metabolism; fatty acid biosynthesis.</text>
</comment>
<evidence type="ECO:0000256" key="7">
    <source>
        <dbReference type="ARBA" id="ARBA00022824"/>
    </source>
</evidence>
<feature type="transmembrane region" description="Helical" evidence="15">
    <location>
        <begin position="202"/>
        <end position="220"/>
    </location>
</feature>
<feature type="domain" description="TECR-like N-terminal" evidence="17">
    <location>
        <begin position="24"/>
        <end position="72"/>
    </location>
</feature>
<evidence type="ECO:0000313" key="18">
    <source>
        <dbReference type="EMBL" id="KAF8485755.1"/>
    </source>
</evidence>
<dbReference type="InterPro" id="IPR029071">
    <property type="entry name" value="Ubiquitin-like_domsf"/>
</dbReference>
<dbReference type="Gene3D" id="1.20.120.1630">
    <property type="match status" value="1"/>
</dbReference>
<proteinExistence type="inferred from homology"/>
<keyword evidence="9" id="KW-0521">NADP</keyword>
<dbReference type="Pfam" id="PF21696">
    <property type="entry name" value="TECR_N"/>
    <property type="match status" value="1"/>
</dbReference>
<dbReference type="SUPFAM" id="SSF54236">
    <property type="entry name" value="Ubiquitin-like"/>
    <property type="match status" value="1"/>
</dbReference>
<feature type="transmembrane region" description="Helical" evidence="15">
    <location>
        <begin position="166"/>
        <end position="182"/>
    </location>
</feature>
<dbReference type="PANTHER" id="PTHR10556">
    <property type="entry name" value="3-OXO-5-ALPHA-STEROID 4-DEHYDROGENASE"/>
    <property type="match status" value="1"/>
</dbReference>
<keyword evidence="13 15" id="KW-0472">Membrane</keyword>
<evidence type="ECO:0000256" key="15">
    <source>
        <dbReference type="SAM" id="Phobius"/>
    </source>
</evidence>
<evidence type="ECO:0000259" key="16">
    <source>
        <dbReference type="Pfam" id="PF02544"/>
    </source>
</evidence>
<evidence type="ECO:0000256" key="3">
    <source>
        <dbReference type="ARBA" id="ARBA00007742"/>
    </source>
</evidence>
<evidence type="ECO:0000256" key="2">
    <source>
        <dbReference type="ARBA" id="ARBA00005194"/>
    </source>
</evidence>
<accession>A0A9P5N4A2</accession>
<dbReference type="Gene3D" id="3.10.20.90">
    <property type="entry name" value="Phosphatidylinositol 3-kinase Catalytic Subunit, Chain A, domain 1"/>
    <property type="match status" value="1"/>
</dbReference>
<name>A0A9P5N4A2_9AGAM</name>
<keyword evidence="12" id="KW-0443">Lipid metabolism</keyword>
<dbReference type="InterPro" id="IPR039357">
    <property type="entry name" value="SRD5A/TECR"/>
</dbReference>
<dbReference type="PROSITE" id="PS50244">
    <property type="entry name" value="S5A_REDUCTASE"/>
    <property type="match status" value="1"/>
</dbReference>
<evidence type="ECO:0000256" key="12">
    <source>
        <dbReference type="ARBA" id="ARBA00023098"/>
    </source>
</evidence>
<evidence type="ECO:0000256" key="14">
    <source>
        <dbReference type="ARBA" id="ARBA00023160"/>
    </source>
</evidence>
<keyword evidence="10 15" id="KW-1133">Transmembrane helix</keyword>
<keyword evidence="11" id="KW-0560">Oxidoreductase</keyword>
<keyword evidence="7" id="KW-0256">Endoplasmic reticulum</keyword>
<gene>
    <name evidence="18" type="ORF">DFH94DRAFT_707798</name>
</gene>
<evidence type="ECO:0000256" key="11">
    <source>
        <dbReference type="ARBA" id="ARBA00023002"/>
    </source>
</evidence>
<dbReference type="EMBL" id="WHVB01000002">
    <property type="protein sequence ID" value="KAF8485755.1"/>
    <property type="molecule type" value="Genomic_DNA"/>
</dbReference>
<keyword evidence="5" id="KW-0444">Lipid biosynthesis</keyword>
<dbReference type="Pfam" id="PF02544">
    <property type="entry name" value="Steroid_dh"/>
    <property type="match status" value="1"/>
</dbReference>
<dbReference type="InterPro" id="IPR001104">
    <property type="entry name" value="3-oxo-5_a-steroid_4-DH_C"/>
</dbReference>
<evidence type="ECO:0000256" key="9">
    <source>
        <dbReference type="ARBA" id="ARBA00022857"/>
    </source>
</evidence>
<keyword evidence="6 15" id="KW-0812">Transmembrane</keyword>
<sequence length="312" mass="35268">MSSLNIVATGKSTLLRGFPVSLKLEKPADIATVADVKAALAAKFPQLYVERQKLSLKGETKALNDDAILATTGIRDGGELVVKDLGPQVSWRTVFVTEYAGPLVIHPILYHLPKVFYRGSVQHSQLQKYVYAMVILHFAKRELESIYVHRFSHATMPLRNIFKNSLHYHILSGLFLAYPIYGPKYAANSPYIRGTLRSNPQFLWICASIWLFAELSNLSTHLTLRNLRPPGSTKRAIPHGYGFGLVSCPNYFFESVAWAAVAYMSGSWAAWLFWGVSTAQMMNWAAKKQRAYKKDFGKEYPRQRKAMIPFLF</sequence>
<evidence type="ECO:0000259" key="17">
    <source>
        <dbReference type="Pfam" id="PF21696"/>
    </source>
</evidence>
<dbReference type="AlphaFoldDB" id="A0A9P5N4A2"/>
<comment type="subcellular location">
    <subcellularLocation>
        <location evidence="1">Endoplasmic reticulum membrane</location>
        <topology evidence="1">Multi-pass membrane protein</topology>
    </subcellularLocation>
</comment>
<dbReference type="InterPro" id="IPR049127">
    <property type="entry name" value="TECR-like_N"/>
</dbReference>
<dbReference type="PANTHER" id="PTHR10556:SF28">
    <property type="entry name" value="VERY-LONG-CHAIN ENOYL-COA REDUCTASE"/>
    <property type="match status" value="1"/>
</dbReference>